<gene>
    <name evidence="11" type="ORF">V1264_023336</name>
</gene>
<dbReference type="InterPro" id="IPR002073">
    <property type="entry name" value="PDEase_catalytic_dom"/>
</dbReference>
<dbReference type="Proteomes" id="UP001374579">
    <property type="component" value="Unassembled WGS sequence"/>
</dbReference>
<feature type="active site" description="Proton donor" evidence="6">
    <location>
        <position position="175"/>
    </location>
</feature>
<evidence type="ECO:0000256" key="3">
    <source>
        <dbReference type="ARBA" id="ARBA00022723"/>
    </source>
</evidence>
<organism evidence="11 12">
    <name type="scientific">Littorina saxatilis</name>
    <dbReference type="NCBI Taxonomy" id="31220"/>
    <lineage>
        <taxon>Eukaryota</taxon>
        <taxon>Metazoa</taxon>
        <taxon>Spiralia</taxon>
        <taxon>Lophotrochozoa</taxon>
        <taxon>Mollusca</taxon>
        <taxon>Gastropoda</taxon>
        <taxon>Caenogastropoda</taxon>
        <taxon>Littorinimorpha</taxon>
        <taxon>Littorinoidea</taxon>
        <taxon>Littorinidae</taxon>
        <taxon>Littorina</taxon>
    </lineage>
</organism>
<feature type="binding site" evidence="7">
    <location>
        <position position="377"/>
    </location>
    <ligand>
        <name>AMP</name>
        <dbReference type="ChEBI" id="CHEBI:456215"/>
    </ligand>
</feature>
<dbReference type="PANTHER" id="PTHR11347">
    <property type="entry name" value="CYCLIC NUCLEOTIDE PHOSPHODIESTERASE"/>
    <property type="match status" value="1"/>
</dbReference>
<dbReference type="SUPFAM" id="SSF109604">
    <property type="entry name" value="HD-domain/PDEase-like"/>
    <property type="match status" value="1"/>
</dbReference>
<evidence type="ECO:0000313" key="12">
    <source>
        <dbReference type="Proteomes" id="UP001374579"/>
    </source>
</evidence>
<evidence type="ECO:0000256" key="4">
    <source>
        <dbReference type="ARBA" id="ARBA00022801"/>
    </source>
</evidence>
<feature type="binding site" evidence="7">
    <location>
        <position position="216"/>
    </location>
    <ligand>
        <name>AMP</name>
        <dbReference type="ChEBI" id="CHEBI:456215"/>
    </ligand>
</feature>
<dbReference type="EC" id="3.1.4.-" evidence="9"/>
<dbReference type="SMART" id="SM00471">
    <property type="entry name" value="HDc"/>
    <property type="match status" value="1"/>
</dbReference>
<feature type="binding site" evidence="8">
    <location>
        <position position="216"/>
    </location>
    <ligand>
        <name>Zn(2+)</name>
        <dbReference type="ChEBI" id="CHEBI:29105"/>
        <label>2</label>
    </ligand>
</feature>
<feature type="binding site" evidence="7">
    <location>
        <position position="326"/>
    </location>
    <ligand>
        <name>AMP</name>
        <dbReference type="ChEBI" id="CHEBI:456215"/>
    </ligand>
</feature>
<comment type="similarity">
    <text evidence="5">Belongs to the cyclic nucleotide phosphodiesterase family. PDE7 subfamily.</text>
</comment>
<dbReference type="AlphaFoldDB" id="A0AAN9GB19"/>
<evidence type="ECO:0000256" key="1">
    <source>
        <dbReference type="ARBA" id="ARBA00000621"/>
    </source>
</evidence>
<evidence type="ECO:0000256" key="9">
    <source>
        <dbReference type="RuleBase" id="RU363067"/>
    </source>
</evidence>
<evidence type="ECO:0000256" key="7">
    <source>
        <dbReference type="PIRSR" id="PIRSR623088-2"/>
    </source>
</evidence>
<dbReference type="InterPro" id="IPR003607">
    <property type="entry name" value="HD/PDEase_dom"/>
</dbReference>
<dbReference type="PROSITE" id="PS51845">
    <property type="entry name" value="PDEASE_I_2"/>
    <property type="match status" value="1"/>
</dbReference>
<feature type="binding site" evidence="8">
    <location>
        <position position="179"/>
    </location>
    <ligand>
        <name>Zn(2+)</name>
        <dbReference type="ChEBI" id="CHEBI:29105"/>
        <label>1</label>
    </ligand>
</feature>
<dbReference type="InterPro" id="IPR036971">
    <property type="entry name" value="PDEase_catalytic_dom_sf"/>
</dbReference>
<keyword evidence="3 8" id="KW-0479">Metal-binding</keyword>
<reference evidence="11 12" key="1">
    <citation type="submission" date="2024-02" db="EMBL/GenBank/DDBJ databases">
        <title>Chromosome-scale genome assembly of the rough periwinkle Littorina saxatilis.</title>
        <authorList>
            <person name="De Jode A."/>
            <person name="Faria R."/>
            <person name="Formenti G."/>
            <person name="Sims Y."/>
            <person name="Smith T.P."/>
            <person name="Tracey A."/>
            <person name="Wood J.M.D."/>
            <person name="Zagrodzka Z.B."/>
            <person name="Johannesson K."/>
            <person name="Butlin R.K."/>
            <person name="Leder E.H."/>
        </authorList>
    </citation>
    <scope>NUCLEOTIDE SEQUENCE [LARGE SCALE GENOMIC DNA]</scope>
    <source>
        <strain evidence="11">Snail1</strain>
        <tissue evidence="11">Muscle</tissue>
    </source>
</reference>
<dbReference type="CDD" id="cd00077">
    <property type="entry name" value="HDc"/>
    <property type="match status" value="1"/>
</dbReference>
<accession>A0AAN9GB19</accession>
<dbReference type="GO" id="GO:0007165">
    <property type="term" value="P:signal transduction"/>
    <property type="evidence" value="ECO:0007669"/>
    <property type="project" value="InterPro"/>
</dbReference>
<feature type="binding site" evidence="7">
    <location>
        <begin position="175"/>
        <end position="179"/>
    </location>
    <ligand>
        <name>AMP</name>
        <dbReference type="ChEBI" id="CHEBI:456215"/>
    </ligand>
</feature>
<dbReference type="InterPro" id="IPR023088">
    <property type="entry name" value="PDEase"/>
</dbReference>
<dbReference type="EMBL" id="JBAMIC010000011">
    <property type="protein sequence ID" value="KAK7100370.1"/>
    <property type="molecule type" value="Genomic_DNA"/>
</dbReference>
<evidence type="ECO:0000256" key="8">
    <source>
        <dbReference type="PIRSR" id="PIRSR623088-3"/>
    </source>
</evidence>
<evidence type="ECO:0000256" key="5">
    <source>
        <dbReference type="ARBA" id="ARBA00061458"/>
    </source>
</evidence>
<dbReference type="InterPro" id="IPR023174">
    <property type="entry name" value="PDEase_CS"/>
</dbReference>
<comment type="cofactor">
    <cofactor evidence="9">
        <name>a divalent metal cation</name>
        <dbReference type="ChEBI" id="CHEBI:60240"/>
    </cofactor>
    <text evidence="9">Binds 2 divalent metal cations per subunit. Site 1 may preferentially bind zinc ions, while site 2 has a preference for magnesium and/or manganese ions.</text>
</comment>
<evidence type="ECO:0000256" key="2">
    <source>
        <dbReference type="ARBA" id="ARBA00004703"/>
    </source>
</evidence>
<comment type="pathway">
    <text evidence="2">Purine metabolism; 3',5'-cyclic AMP degradation; AMP from 3',5'-cyclic AMP: step 1/1.</text>
</comment>
<dbReference type="PRINTS" id="PR00387">
    <property type="entry name" value="PDIESTERASE1"/>
</dbReference>
<sequence>MDSRVMKVKPRQEMRRGGISYERADKNAIYVRSLGDGRMKGKTGLGDSGQLLEWERKLIEKLNLPECRMRFRSRFLSLHRVHRRRRPNMRLSKENKNSVDEYYYWPAQLLLTHTGDWDFNVFHLDTLTGGRSLLYLAYHIFREYGFIQRFQLDTIKLLRFFSSIEDNYHDSNPYHNIIHSTDVTQAMYCYLQENKLRDSVTPFEAMIAVLSAMAHDLDHPGVNQTFLVATANHLATLYQNTSVLEMHHWRYGVGLLQECGIFSHFSHTQWATAIWQFRSLILATDITRQQEFLLKFRRMIDEKGFDYESNLNSRHFILQIALKCADICNPCRGWFLSEKWSRQVCEEFFRQGDMERQVGVPVTPVCDRHANTVAKIQIGFMEVVVRPLFMEWKRFLPTPLSTKMLDNILTNKQNWQKISERDALSKTATVTAAVSMADSNSTLSDVSNRLAEGILKDGNRNNATLGQEEVCQTDMVEEEEEEEETLGEKEVVEFLEEEHHGEEADTVENTVNLAFHYQTDSEQASEMGSHSLPPVSEEEQLMLLAQNSRRRHSMPVVVRKDLGFYMGLRKDSFTRSNLTRRQSLPATPVMPSYLLAGTAGASRASHRHLSIEGLMTRPKISNLSSSVDTPMDYLSFLPLQSQTRLLQRGSWDPNDNDMTAASHPYRQSSSCMELRRRYHILKEDSERLKQAFSRMVTGAGKCHQELVGLASSWPSILRAGQKVDDAELKLLANQVGLSSSETETGSVISRATSNANSNNNVPACLSTSQAEGVSLLSRPH</sequence>
<feature type="binding site" evidence="8">
    <location>
        <position position="326"/>
    </location>
    <ligand>
        <name>Zn(2+)</name>
        <dbReference type="ChEBI" id="CHEBI:29105"/>
        <label>1</label>
    </ligand>
</feature>
<protein>
    <recommendedName>
        <fullName evidence="9">Phosphodiesterase</fullName>
        <ecNumber evidence="9">3.1.4.-</ecNumber>
    </recommendedName>
</protein>
<dbReference type="PROSITE" id="PS00126">
    <property type="entry name" value="PDEASE_I_1"/>
    <property type="match status" value="1"/>
</dbReference>
<feature type="domain" description="PDEase" evidence="10">
    <location>
        <begin position="98"/>
        <end position="422"/>
    </location>
</feature>
<comment type="catalytic activity">
    <reaction evidence="1">
        <text>3',5'-cyclic AMP + H2O = AMP + H(+)</text>
        <dbReference type="Rhea" id="RHEA:25277"/>
        <dbReference type="ChEBI" id="CHEBI:15377"/>
        <dbReference type="ChEBI" id="CHEBI:15378"/>
        <dbReference type="ChEBI" id="CHEBI:58165"/>
        <dbReference type="ChEBI" id="CHEBI:456215"/>
        <dbReference type="EC" id="3.1.4.53"/>
    </reaction>
</comment>
<dbReference type="GO" id="GO:0046872">
    <property type="term" value="F:metal ion binding"/>
    <property type="evidence" value="ECO:0007669"/>
    <property type="project" value="UniProtKB-KW"/>
</dbReference>
<evidence type="ECO:0000256" key="6">
    <source>
        <dbReference type="PIRSR" id="PIRSR623088-1"/>
    </source>
</evidence>
<dbReference type="Gene3D" id="1.10.1300.10">
    <property type="entry name" value="3'5'-cyclic nucleotide phosphodiesterase, catalytic domain"/>
    <property type="match status" value="1"/>
</dbReference>
<keyword evidence="4 9" id="KW-0378">Hydrolase</keyword>
<feature type="binding site" evidence="8">
    <location>
        <position position="216"/>
    </location>
    <ligand>
        <name>Zn(2+)</name>
        <dbReference type="ChEBI" id="CHEBI:29105"/>
        <label>1</label>
    </ligand>
</feature>
<feature type="binding site" evidence="8">
    <location>
        <position position="215"/>
    </location>
    <ligand>
        <name>Zn(2+)</name>
        <dbReference type="ChEBI" id="CHEBI:29105"/>
        <label>1</label>
    </ligand>
</feature>
<dbReference type="Pfam" id="PF00233">
    <property type="entry name" value="PDEase_I"/>
    <property type="match status" value="1"/>
</dbReference>
<evidence type="ECO:0000259" key="10">
    <source>
        <dbReference type="PROSITE" id="PS51845"/>
    </source>
</evidence>
<name>A0AAN9GB19_9CAEN</name>
<keyword evidence="12" id="KW-1185">Reference proteome</keyword>
<comment type="caution">
    <text evidence="11">The sequence shown here is derived from an EMBL/GenBank/DDBJ whole genome shotgun (WGS) entry which is preliminary data.</text>
</comment>
<dbReference type="GO" id="GO:0004115">
    <property type="term" value="F:3',5'-cyclic-AMP phosphodiesterase activity"/>
    <property type="evidence" value="ECO:0007669"/>
    <property type="project" value="UniProtKB-EC"/>
</dbReference>
<proteinExistence type="inferred from homology"/>
<dbReference type="FunFam" id="1.10.1300.10:FF:000004">
    <property type="entry name" value="Phosphodiesterase"/>
    <property type="match status" value="1"/>
</dbReference>
<evidence type="ECO:0000313" key="11">
    <source>
        <dbReference type="EMBL" id="KAK7100370.1"/>
    </source>
</evidence>